<accession>B3SC34</accession>
<evidence type="ECO:0000313" key="2">
    <source>
        <dbReference type="EMBL" id="EDV19783.1"/>
    </source>
</evidence>
<dbReference type="GeneID" id="6758972"/>
<keyword evidence="3" id="KW-1185">Reference proteome</keyword>
<protein>
    <submittedName>
        <fullName evidence="2">Uncharacterized protein</fullName>
    </submittedName>
</protein>
<feature type="compositionally biased region" description="Basic and acidic residues" evidence="1">
    <location>
        <begin position="17"/>
        <end position="31"/>
    </location>
</feature>
<dbReference type="KEGG" id="tad:TRIADDRAFT_61834"/>
<gene>
    <name evidence="2" type="ORF">TRIADDRAFT_61834</name>
</gene>
<evidence type="ECO:0000313" key="3">
    <source>
        <dbReference type="Proteomes" id="UP000009022"/>
    </source>
</evidence>
<proteinExistence type="predicted"/>
<dbReference type="RefSeq" id="XP_002117807.1">
    <property type="nucleotide sequence ID" value="XM_002117771.1"/>
</dbReference>
<dbReference type="Proteomes" id="UP000009022">
    <property type="component" value="Unassembled WGS sequence"/>
</dbReference>
<dbReference type="EMBL" id="DS985267">
    <property type="protein sequence ID" value="EDV19783.1"/>
    <property type="molecule type" value="Genomic_DNA"/>
</dbReference>
<evidence type="ECO:0000256" key="1">
    <source>
        <dbReference type="SAM" id="MobiDB-lite"/>
    </source>
</evidence>
<name>B3SC34_TRIAD</name>
<dbReference type="InParanoid" id="B3SC34"/>
<feature type="region of interest" description="Disordered" evidence="1">
    <location>
        <begin position="15"/>
        <end position="50"/>
    </location>
</feature>
<organism evidence="2 3">
    <name type="scientific">Trichoplax adhaerens</name>
    <name type="common">Trichoplax reptans</name>
    <dbReference type="NCBI Taxonomy" id="10228"/>
    <lineage>
        <taxon>Eukaryota</taxon>
        <taxon>Metazoa</taxon>
        <taxon>Placozoa</taxon>
        <taxon>Uniplacotomia</taxon>
        <taxon>Trichoplacea</taxon>
        <taxon>Trichoplacidae</taxon>
        <taxon>Trichoplax</taxon>
    </lineage>
</organism>
<reference evidence="2 3" key="1">
    <citation type="journal article" date="2008" name="Nature">
        <title>The Trichoplax genome and the nature of placozoans.</title>
        <authorList>
            <person name="Srivastava M."/>
            <person name="Begovic E."/>
            <person name="Chapman J."/>
            <person name="Putnam N.H."/>
            <person name="Hellsten U."/>
            <person name="Kawashima T."/>
            <person name="Kuo A."/>
            <person name="Mitros T."/>
            <person name="Salamov A."/>
            <person name="Carpenter M.L."/>
            <person name="Signorovitch A.Y."/>
            <person name="Moreno M.A."/>
            <person name="Kamm K."/>
            <person name="Grimwood J."/>
            <person name="Schmutz J."/>
            <person name="Shapiro H."/>
            <person name="Grigoriev I.V."/>
            <person name="Buss L.W."/>
            <person name="Schierwater B."/>
            <person name="Dellaporta S.L."/>
            <person name="Rokhsar D.S."/>
        </authorList>
    </citation>
    <scope>NUCLEOTIDE SEQUENCE [LARGE SCALE GENOMIC DNA]</scope>
    <source>
        <strain evidence="2 3">Grell-BS-1999</strain>
    </source>
</reference>
<sequence>MNKYDSLSRKFSLPELPDIKRKTDRSDRDDIWINSPKKSAMANESTKDTQTKDVMYWKPTLSHVQKGHRGEDHDAYISSKNARKGTVFLSQSKHITWKDILRNGNEHERTRKKYRSSWKNRNLYPALPTLNDTKPKVRYRSNITRCYANATEVVPATEKNWTTPSFYNEDLSSRRQLDHKLHRIESACLNNSGQKRGLYCDVMGSELCEKCIEITRRYNSIEVHRQLYPKININCDSLCRNHALKQFFSESDSQIYIADGNKIAPSRLSNQSKQRLMESATPDSFYDKQSKSPGIRDRISTLSESIDLRTIRLDPPFLSINMPLSASDIAMDY</sequence>
<dbReference type="AlphaFoldDB" id="B3SC34"/>
<dbReference type="CTD" id="6758972"/>
<dbReference type="HOGENOM" id="CLU_835048_0_0_1"/>